<dbReference type="RefSeq" id="XP_008729397.1">
    <property type="nucleotide sequence ID" value="XM_008731175.1"/>
</dbReference>
<feature type="domain" description="CorA-like transporter" evidence="2">
    <location>
        <begin position="20"/>
        <end position="313"/>
    </location>
</feature>
<dbReference type="EMBL" id="KB822706">
    <property type="protein sequence ID" value="ETI22780.1"/>
    <property type="molecule type" value="Genomic_DNA"/>
</dbReference>
<dbReference type="OrthoDB" id="5396681at2759"/>
<dbReference type="Proteomes" id="UP000030678">
    <property type="component" value="Unassembled WGS sequence"/>
</dbReference>
<evidence type="ECO:0000259" key="2">
    <source>
        <dbReference type="Pfam" id="PF26616"/>
    </source>
</evidence>
<name>V9D7C5_9EURO</name>
<sequence>MGTATATPIGLNLTTEFSSSYREFESFPENLFDRHSYAPTLRAYKHRLDLSSAQLLVQHEDVADVPFRDLDGTGAMFARKNIFSDQKLREHLGDNAVEDPLTSRLVSGAYATKPDPQCRFIFIWAKHSRAPLKLTRRMLMRIMSYHQVMPRYLEFLFLFGQRAIPHDLRYSGFREQTSLELPAPGQNLPELRRSGKQYQICYNLKSVGCSSPPDIALMHQQWSIRHAAIYHQFDVKFGTTLWIVTKGDLSLKEDVQDVTGPNGRPEDRSFGTPQEAFRASLPIHALFAHWATNDWRWYMQWLEDSVDKETQATILENRNEKLRSTVYTPSDLQRIQIWEEKANEVITTLESNASVLGAILDYYLALAQNARFPLRSSNADDIKMFAAQLRDLIADSNMQKNRAKLLVNIASQRKTLILQYLQSQASEKMETLTMMAQKEAVAMRIVTVVTLIYLPATFVSTFFSTDVVKYQNESGTDPTAGGTSYSSVAMARWLEVTLPLTVVTFLLSWLAYNKAKKNIGVQALAKGIVGHANTYP</sequence>
<evidence type="ECO:0000313" key="3">
    <source>
        <dbReference type="EMBL" id="ETI22780.1"/>
    </source>
</evidence>
<dbReference type="HOGENOM" id="CLU_025521_1_0_1"/>
<evidence type="ECO:0000313" key="4">
    <source>
        <dbReference type="Proteomes" id="UP000030678"/>
    </source>
</evidence>
<feature type="transmembrane region" description="Helical" evidence="1">
    <location>
        <begin position="493"/>
        <end position="512"/>
    </location>
</feature>
<dbReference type="AlphaFoldDB" id="V9D7C5"/>
<accession>V9D7C5</accession>
<dbReference type="VEuPathDB" id="FungiDB:G647_06856"/>
<gene>
    <name evidence="3" type="ORF">G647_06856</name>
</gene>
<dbReference type="InterPro" id="IPR058257">
    <property type="entry name" value="CorA-like_dom"/>
</dbReference>
<dbReference type="GeneID" id="19985349"/>
<organism evidence="3 4">
    <name type="scientific">Cladophialophora carrionii CBS 160.54</name>
    <dbReference type="NCBI Taxonomy" id="1279043"/>
    <lineage>
        <taxon>Eukaryota</taxon>
        <taxon>Fungi</taxon>
        <taxon>Dikarya</taxon>
        <taxon>Ascomycota</taxon>
        <taxon>Pezizomycotina</taxon>
        <taxon>Eurotiomycetes</taxon>
        <taxon>Chaetothyriomycetidae</taxon>
        <taxon>Chaetothyriales</taxon>
        <taxon>Herpotrichiellaceae</taxon>
        <taxon>Cladophialophora</taxon>
    </lineage>
</organism>
<dbReference type="Pfam" id="PF26616">
    <property type="entry name" value="CorA-like"/>
    <property type="match status" value="1"/>
</dbReference>
<reference evidence="3 4" key="1">
    <citation type="submission" date="2013-03" db="EMBL/GenBank/DDBJ databases">
        <title>The Genome Sequence of Cladophialophora carrionii CBS 160.54.</title>
        <authorList>
            <consortium name="The Broad Institute Genomics Platform"/>
            <person name="Cuomo C."/>
            <person name="de Hoog S."/>
            <person name="Gorbushina A."/>
            <person name="Walker B."/>
            <person name="Young S.K."/>
            <person name="Zeng Q."/>
            <person name="Gargeya S."/>
            <person name="Fitzgerald M."/>
            <person name="Haas B."/>
            <person name="Abouelleil A."/>
            <person name="Allen A.W."/>
            <person name="Alvarado L."/>
            <person name="Arachchi H.M."/>
            <person name="Berlin A.M."/>
            <person name="Chapman S.B."/>
            <person name="Gainer-Dewar J."/>
            <person name="Goldberg J."/>
            <person name="Griggs A."/>
            <person name="Gujja S."/>
            <person name="Hansen M."/>
            <person name="Howarth C."/>
            <person name="Imamovic A."/>
            <person name="Ireland A."/>
            <person name="Larimer J."/>
            <person name="McCowan C."/>
            <person name="Murphy C."/>
            <person name="Pearson M."/>
            <person name="Poon T.W."/>
            <person name="Priest M."/>
            <person name="Roberts A."/>
            <person name="Saif S."/>
            <person name="Shea T."/>
            <person name="Sisk P."/>
            <person name="Sykes S."/>
            <person name="Wortman J."/>
            <person name="Nusbaum C."/>
            <person name="Birren B."/>
        </authorList>
    </citation>
    <scope>NUCLEOTIDE SEQUENCE [LARGE SCALE GENOMIC DNA]</scope>
    <source>
        <strain evidence="3 4">CBS 160.54</strain>
    </source>
</reference>
<protein>
    <recommendedName>
        <fullName evidence="2">CorA-like transporter domain-containing protein</fullName>
    </recommendedName>
</protein>
<dbReference type="Gene3D" id="1.20.58.340">
    <property type="entry name" value="Magnesium transport protein CorA, transmembrane region"/>
    <property type="match status" value="1"/>
</dbReference>
<keyword evidence="1" id="KW-1133">Transmembrane helix</keyword>
<keyword evidence="1" id="KW-0812">Transmembrane</keyword>
<evidence type="ECO:0000256" key="1">
    <source>
        <dbReference type="SAM" id="Phobius"/>
    </source>
</evidence>
<proteinExistence type="predicted"/>
<keyword evidence="1" id="KW-0472">Membrane</keyword>
<feature type="transmembrane region" description="Helical" evidence="1">
    <location>
        <begin position="441"/>
        <end position="463"/>
    </location>
</feature>